<evidence type="ECO:0000256" key="3">
    <source>
        <dbReference type="SAM" id="Phobius"/>
    </source>
</evidence>
<sequence length="475" mass="48515">MGAHHGRAAVNRPRVRRRRVIWLMLSVVLVAAIAVGGVFTYLQLSTPDPLPPGTPGRPAPIAFTPAISPVSATAPEPTATGVQRAIAASLTAPALGTLTGQISDSLTGTVLWSQGADQPRTPASNAKILTAAAVLLALPHDQRITTTVLAGPGGQIILKGAGDPTLSAQPPGTDTFYTNPARISQLADQIKNSGVDVRSVAVDVSAYTGPSMDPTWDRADIAGGDITPIQPLMVDGGRTARPLDEYSPRVADPALTAGRALATALGVSTDVIETTAPAGAQTLAKVSSAPLLTRVDDMNRFSDNVMAEALSIELSVSQGGPATLSGGAAAVVKTLRDNGFDTSRVTLRDSSGLSYQNKIPAAFLDALMGAISGPGDPRSSKGARNATLRPILEGLPIAGGTGTLADRFDEPDNPAAGWVRAKTGTLTGVSSLTGIVQTVDGRVLSFALMSGGTSPADARPALDAIPGDLRECGCR</sequence>
<dbReference type="Proteomes" id="UP000267536">
    <property type="component" value="Unassembled WGS sequence"/>
</dbReference>
<dbReference type="GO" id="GO:0009002">
    <property type="term" value="F:serine-type D-Ala-D-Ala carboxypeptidase activity"/>
    <property type="evidence" value="ECO:0007669"/>
    <property type="project" value="UniProtKB-EC"/>
</dbReference>
<keyword evidence="5" id="KW-1185">Reference proteome</keyword>
<dbReference type="EC" id="3.4.16.4" evidence="4"/>
<evidence type="ECO:0000313" key="4">
    <source>
        <dbReference type="EMBL" id="RPA56976.1"/>
    </source>
</evidence>
<comment type="similarity">
    <text evidence="1">Belongs to the peptidase S13 family.</text>
</comment>
<dbReference type="InterPro" id="IPR000667">
    <property type="entry name" value="Peptidase_S13"/>
</dbReference>
<dbReference type="Gene3D" id="3.40.710.10">
    <property type="entry name" value="DD-peptidase/beta-lactamase superfamily"/>
    <property type="match status" value="2"/>
</dbReference>
<keyword evidence="3" id="KW-0472">Membrane</keyword>
<dbReference type="InterPro" id="IPR012338">
    <property type="entry name" value="Beta-lactam/transpept-like"/>
</dbReference>
<dbReference type="RefSeq" id="WP_123932650.1">
    <property type="nucleotide sequence ID" value="NZ_JBPSDP010000014.1"/>
</dbReference>
<keyword evidence="3" id="KW-1133">Transmembrane helix</keyword>
<accession>A0A3N4G8V8</accession>
<dbReference type="Pfam" id="PF02113">
    <property type="entry name" value="Peptidase_S13"/>
    <property type="match status" value="2"/>
</dbReference>
<keyword evidence="4" id="KW-0121">Carboxypeptidase</keyword>
<evidence type="ECO:0000256" key="1">
    <source>
        <dbReference type="ARBA" id="ARBA00006096"/>
    </source>
</evidence>
<dbReference type="PANTHER" id="PTHR30023:SF0">
    <property type="entry name" value="PENICILLIN-SENSITIVE CARBOXYPEPTIDASE A"/>
    <property type="match status" value="1"/>
</dbReference>
<keyword evidence="2 4" id="KW-0378">Hydrolase</keyword>
<dbReference type="AlphaFoldDB" id="A0A3N4G8V8"/>
<gene>
    <name evidence="4" type="primary">dacB</name>
    <name evidence="4" type="ORF">EF294_19855</name>
</gene>
<feature type="transmembrane region" description="Helical" evidence="3">
    <location>
        <begin position="20"/>
        <end position="42"/>
    </location>
</feature>
<evidence type="ECO:0000313" key="5">
    <source>
        <dbReference type="Proteomes" id="UP000267536"/>
    </source>
</evidence>
<dbReference type="GO" id="GO:0000270">
    <property type="term" value="P:peptidoglycan metabolic process"/>
    <property type="evidence" value="ECO:0007669"/>
    <property type="project" value="TreeGrafter"/>
</dbReference>
<keyword evidence="4" id="KW-0645">Protease</keyword>
<dbReference type="PRINTS" id="PR00922">
    <property type="entry name" value="DADACBPTASE3"/>
</dbReference>
<dbReference type="OrthoDB" id="56883at2"/>
<dbReference type="PANTHER" id="PTHR30023">
    <property type="entry name" value="D-ALANYL-D-ALANINE CARBOXYPEPTIDASE"/>
    <property type="match status" value="1"/>
</dbReference>
<dbReference type="GO" id="GO:0006508">
    <property type="term" value="P:proteolysis"/>
    <property type="evidence" value="ECO:0007669"/>
    <property type="project" value="InterPro"/>
</dbReference>
<proteinExistence type="inferred from homology"/>
<dbReference type="SUPFAM" id="SSF56601">
    <property type="entry name" value="beta-lactamase/transpeptidase-like"/>
    <property type="match status" value="1"/>
</dbReference>
<name>A0A3N4G8V8_9ACTN</name>
<evidence type="ECO:0000256" key="2">
    <source>
        <dbReference type="ARBA" id="ARBA00022801"/>
    </source>
</evidence>
<comment type="caution">
    <text evidence="4">The sequence shown here is derived from an EMBL/GenBank/DDBJ whole genome shotgun (WGS) entry which is preliminary data.</text>
</comment>
<dbReference type="NCBIfam" id="TIGR00666">
    <property type="entry name" value="PBP4"/>
    <property type="match status" value="1"/>
</dbReference>
<reference evidence="4 5" key="1">
    <citation type="submission" date="2018-11" db="EMBL/GenBank/DDBJ databases">
        <title>Draft genome sequence of Gordonia sp. RS15-1S isolated from rice stems.</title>
        <authorList>
            <person name="Muangham S."/>
        </authorList>
    </citation>
    <scope>NUCLEOTIDE SEQUENCE [LARGE SCALE GENOMIC DNA]</scope>
    <source>
        <strain evidence="4 5">RS15-1S</strain>
    </source>
</reference>
<protein>
    <submittedName>
        <fullName evidence="4">D-alanyl-D-alanine carboxypeptidase/D-alanyl-D-alanine-endopeptidase</fullName>
        <ecNumber evidence="4">3.4.16.4</ecNumber>
    </submittedName>
</protein>
<keyword evidence="3" id="KW-0812">Transmembrane</keyword>
<organism evidence="4 5">
    <name type="scientific">Gordonia oryzae</name>
    <dbReference type="NCBI Taxonomy" id="2487349"/>
    <lineage>
        <taxon>Bacteria</taxon>
        <taxon>Bacillati</taxon>
        <taxon>Actinomycetota</taxon>
        <taxon>Actinomycetes</taxon>
        <taxon>Mycobacteriales</taxon>
        <taxon>Gordoniaceae</taxon>
        <taxon>Gordonia</taxon>
    </lineage>
</organism>
<dbReference type="EMBL" id="RKMH01000020">
    <property type="protein sequence ID" value="RPA56976.1"/>
    <property type="molecule type" value="Genomic_DNA"/>
</dbReference>